<evidence type="ECO:0000313" key="3">
    <source>
        <dbReference type="Proteomes" id="UP000824540"/>
    </source>
</evidence>
<dbReference type="AlphaFoldDB" id="A0A8T2NUD5"/>
<name>A0A8T2NUD5_9TELE</name>
<reference evidence="2" key="1">
    <citation type="thesis" date="2021" institute="BYU ScholarsArchive" country="Provo, UT, USA">
        <title>Applications of and Algorithms for Genome Assembly and Genomic Analyses with an Emphasis on Marine Teleosts.</title>
        <authorList>
            <person name="Pickett B.D."/>
        </authorList>
    </citation>
    <scope>NUCLEOTIDE SEQUENCE</scope>
    <source>
        <strain evidence="2">HI-2016</strain>
    </source>
</reference>
<keyword evidence="3" id="KW-1185">Reference proteome</keyword>
<dbReference type="EMBL" id="JAFBMS010000037">
    <property type="protein sequence ID" value="KAG9341202.1"/>
    <property type="molecule type" value="Genomic_DNA"/>
</dbReference>
<protein>
    <submittedName>
        <fullName evidence="2">Uncharacterized protein</fullName>
    </submittedName>
</protein>
<accession>A0A8T2NUD5</accession>
<keyword evidence="1" id="KW-0812">Transmembrane</keyword>
<keyword evidence="1" id="KW-0472">Membrane</keyword>
<evidence type="ECO:0000313" key="2">
    <source>
        <dbReference type="EMBL" id="KAG9341202.1"/>
    </source>
</evidence>
<gene>
    <name evidence="2" type="ORF">JZ751_019641</name>
</gene>
<feature type="transmembrane region" description="Helical" evidence="1">
    <location>
        <begin position="6"/>
        <end position="28"/>
    </location>
</feature>
<dbReference type="Proteomes" id="UP000824540">
    <property type="component" value="Unassembled WGS sequence"/>
</dbReference>
<organism evidence="2 3">
    <name type="scientific">Albula glossodonta</name>
    <name type="common">roundjaw bonefish</name>
    <dbReference type="NCBI Taxonomy" id="121402"/>
    <lineage>
        <taxon>Eukaryota</taxon>
        <taxon>Metazoa</taxon>
        <taxon>Chordata</taxon>
        <taxon>Craniata</taxon>
        <taxon>Vertebrata</taxon>
        <taxon>Euteleostomi</taxon>
        <taxon>Actinopterygii</taxon>
        <taxon>Neopterygii</taxon>
        <taxon>Teleostei</taxon>
        <taxon>Albuliformes</taxon>
        <taxon>Albulidae</taxon>
        <taxon>Albula</taxon>
    </lineage>
</organism>
<proteinExistence type="predicted"/>
<sequence length="142" mass="16036">NHRCPNVIIIIIIIIIIWAISGTICLSLTDRPIIESISGLHLLQVTAPHPGRGSFSQSERRRNPQVGSEITDRNARFCCHLLTESSEKNRSTFTRLQQKHWRSTVRLRKSREVISSFLSAVVTVLEICVPERGSCVLSYCPN</sequence>
<keyword evidence="1" id="KW-1133">Transmembrane helix</keyword>
<evidence type="ECO:0000256" key="1">
    <source>
        <dbReference type="SAM" id="Phobius"/>
    </source>
</evidence>
<feature type="non-terminal residue" evidence="2">
    <location>
        <position position="1"/>
    </location>
</feature>
<comment type="caution">
    <text evidence="2">The sequence shown here is derived from an EMBL/GenBank/DDBJ whole genome shotgun (WGS) entry which is preliminary data.</text>
</comment>